<organism evidence="3 4">
    <name type="scientific">Enterovirga rhinocerotis</name>
    <dbReference type="NCBI Taxonomy" id="1339210"/>
    <lineage>
        <taxon>Bacteria</taxon>
        <taxon>Pseudomonadati</taxon>
        <taxon>Pseudomonadota</taxon>
        <taxon>Alphaproteobacteria</taxon>
        <taxon>Hyphomicrobiales</taxon>
        <taxon>Methylobacteriaceae</taxon>
        <taxon>Enterovirga</taxon>
    </lineage>
</organism>
<evidence type="ECO:0000256" key="1">
    <source>
        <dbReference type="ARBA" id="ARBA00022612"/>
    </source>
</evidence>
<feature type="domain" description="Terminase large subunit gp17-like C-terminal" evidence="2">
    <location>
        <begin position="311"/>
        <end position="451"/>
    </location>
</feature>
<dbReference type="InterPro" id="IPR006517">
    <property type="entry name" value="Phage_terminase_lsu-like_C"/>
</dbReference>
<accession>A0A4R7BGW0</accession>
<dbReference type="Proteomes" id="UP000295122">
    <property type="component" value="Unassembled WGS sequence"/>
</dbReference>
<dbReference type="NCBIfam" id="TIGR01630">
    <property type="entry name" value="psiM2_ORF9"/>
    <property type="match status" value="1"/>
</dbReference>
<gene>
    <name evidence="3" type="ORF">EV668_4935</name>
</gene>
<dbReference type="EMBL" id="SNZR01000020">
    <property type="protein sequence ID" value="TDR84490.1"/>
    <property type="molecule type" value="Genomic_DNA"/>
</dbReference>
<protein>
    <submittedName>
        <fullName evidence="3">Putative phage terminase large subunit-like protein</fullName>
    </submittedName>
</protein>
<dbReference type="InterPro" id="IPR035421">
    <property type="entry name" value="Terminase_6C"/>
</dbReference>
<dbReference type="Gene3D" id="3.30.420.240">
    <property type="match status" value="1"/>
</dbReference>
<sequence length="470" mass="53421">MSRAATVLTEYLQWDFLTFTQRCFAELHGGEPLPVSYHLELMAERLHNVLEGKIRRSVINVPPRHLKSIMASVAFPAFCFGWRPTIQIICVSYGQDIADKHARDCRTIMNTKWYRDLFGITLTGQRAQELVASTGGVRYATSIGGTLTGRGADIIIIDDPHKSDEVLSEPSRRSVIDWLQNTAYSRLNDKKTGRIVLVMQRLHEEDLAGAALAQGGWDLLRLPAIAEQDEEFKLSTYVNSRCLRRRKGEALDPIRQPLETLAKLRAETGEYNFASQYQQAPVPASGGMVKRAWFRTYRPAELPPHLEIVQSWDTASKAGEFNDYSVCTTWGIAGNKAYLIHVHRDRHEYPSLKRAVREQQQIHRASVVLIEDKSSGIQLAQELFHEGLRAVQRYSSQIGKFERMHAQTGVIENGLVLVPESEPWLDAYLHELTLFPRGKHDDQVDSTSQFLEWLKQRSMSPRAMFGSYGR</sequence>
<dbReference type="Pfam" id="PF17289">
    <property type="entry name" value="Terminase_6C"/>
    <property type="match status" value="1"/>
</dbReference>
<comment type="caution">
    <text evidence="3">The sequence shown here is derived from an EMBL/GenBank/DDBJ whole genome shotgun (WGS) entry which is preliminary data.</text>
</comment>
<name>A0A4R7BGW0_9HYPH</name>
<evidence type="ECO:0000313" key="4">
    <source>
        <dbReference type="Proteomes" id="UP000295122"/>
    </source>
</evidence>
<evidence type="ECO:0000259" key="2">
    <source>
        <dbReference type="Pfam" id="PF17289"/>
    </source>
</evidence>
<dbReference type="OrthoDB" id="9771580at2"/>
<keyword evidence="1" id="KW-1188">Viral release from host cell</keyword>
<reference evidence="3 4" key="1">
    <citation type="submission" date="2019-03" db="EMBL/GenBank/DDBJ databases">
        <title>Genomic Encyclopedia of Type Strains, Phase IV (KMG-IV): sequencing the most valuable type-strain genomes for metagenomic binning, comparative biology and taxonomic classification.</title>
        <authorList>
            <person name="Goeker M."/>
        </authorList>
    </citation>
    <scope>NUCLEOTIDE SEQUENCE [LARGE SCALE GENOMIC DNA]</scope>
    <source>
        <strain evidence="3 4">DSM 25903</strain>
    </source>
</reference>
<proteinExistence type="predicted"/>
<keyword evidence="4" id="KW-1185">Reference proteome</keyword>
<dbReference type="AlphaFoldDB" id="A0A4R7BGW0"/>
<evidence type="ECO:0000313" key="3">
    <source>
        <dbReference type="EMBL" id="TDR84490.1"/>
    </source>
</evidence>
<dbReference type="RefSeq" id="WP_133775200.1">
    <property type="nucleotide sequence ID" value="NZ_SNZR01000020.1"/>
</dbReference>